<dbReference type="InterPro" id="IPR050237">
    <property type="entry name" value="ATP-dep_AMP-bd_enzyme"/>
</dbReference>
<evidence type="ECO:0000259" key="2">
    <source>
        <dbReference type="Pfam" id="PF13193"/>
    </source>
</evidence>
<keyword evidence="4" id="KW-1185">Reference proteome</keyword>
<dbReference type="InterPro" id="IPR045851">
    <property type="entry name" value="AMP-bd_C_sf"/>
</dbReference>
<proteinExistence type="predicted"/>
<dbReference type="EC" id="6.2.1.-" evidence="3"/>
<keyword evidence="3" id="KW-0436">Ligase</keyword>
<dbReference type="InterPro" id="IPR042099">
    <property type="entry name" value="ANL_N_sf"/>
</dbReference>
<organism evidence="3 4">
    <name type="scientific">Ottowia thiooxydans</name>
    <dbReference type="NCBI Taxonomy" id="219182"/>
    <lineage>
        <taxon>Bacteria</taxon>
        <taxon>Pseudomonadati</taxon>
        <taxon>Pseudomonadota</taxon>
        <taxon>Betaproteobacteria</taxon>
        <taxon>Burkholderiales</taxon>
        <taxon>Comamonadaceae</taxon>
        <taxon>Ottowia</taxon>
    </lineage>
</organism>
<gene>
    <name evidence="3" type="ORF">ABIE13_002244</name>
</gene>
<evidence type="ECO:0000259" key="1">
    <source>
        <dbReference type="Pfam" id="PF00501"/>
    </source>
</evidence>
<dbReference type="InterPro" id="IPR020845">
    <property type="entry name" value="AMP-binding_CS"/>
</dbReference>
<dbReference type="PANTHER" id="PTHR43767">
    <property type="entry name" value="LONG-CHAIN-FATTY-ACID--COA LIGASE"/>
    <property type="match status" value="1"/>
</dbReference>
<dbReference type="PROSITE" id="PS00455">
    <property type="entry name" value="AMP_BINDING"/>
    <property type="match status" value="1"/>
</dbReference>
<dbReference type="GO" id="GO:0016874">
    <property type="term" value="F:ligase activity"/>
    <property type="evidence" value="ECO:0007669"/>
    <property type="project" value="UniProtKB-KW"/>
</dbReference>
<protein>
    <submittedName>
        <fullName evidence="3">Fatty-acyl-CoA synthase</fullName>
        <ecNumber evidence="3">6.2.1.-</ecNumber>
    </submittedName>
</protein>
<feature type="domain" description="AMP-dependent synthetase/ligase" evidence="1">
    <location>
        <begin position="7"/>
        <end position="373"/>
    </location>
</feature>
<dbReference type="RefSeq" id="WP_354443263.1">
    <property type="nucleotide sequence ID" value="NZ_JBEPSH010000004.1"/>
</dbReference>
<dbReference type="EMBL" id="JBEPSH010000004">
    <property type="protein sequence ID" value="MET4577133.1"/>
    <property type="molecule type" value="Genomic_DNA"/>
</dbReference>
<dbReference type="SUPFAM" id="SSF56801">
    <property type="entry name" value="Acetyl-CoA synthetase-like"/>
    <property type="match status" value="1"/>
</dbReference>
<accession>A0ABV2Q7W9</accession>
<evidence type="ECO:0000313" key="3">
    <source>
        <dbReference type="EMBL" id="MET4577133.1"/>
    </source>
</evidence>
<comment type="caution">
    <text evidence="3">The sequence shown here is derived from an EMBL/GenBank/DDBJ whole genome shotgun (WGS) entry which is preliminary data.</text>
</comment>
<dbReference type="InterPro" id="IPR000873">
    <property type="entry name" value="AMP-dep_synth/lig_dom"/>
</dbReference>
<dbReference type="PANTHER" id="PTHR43767:SF7">
    <property type="entry name" value="MEDIUM_LONG-CHAIN-FATTY-ACID--COA LIGASE FADD8"/>
    <property type="match status" value="1"/>
</dbReference>
<dbReference type="Pfam" id="PF13193">
    <property type="entry name" value="AMP-binding_C"/>
    <property type="match status" value="1"/>
</dbReference>
<evidence type="ECO:0000313" key="4">
    <source>
        <dbReference type="Proteomes" id="UP001549320"/>
    </source>
</evidence>
<reference evidence="3 4" key="1">
    <citation type="submission" date="2024-06" db="EMBL/GenBank/DDBJ databases">
        <title>Sorghum-associated microbial communities from plants grown in Nebraska, USA.</title>
        <authorList>
            <person name="Schachtman D."/>
        </authorList>
    </citation>
    <scope>NUCLEOTIDE SEQUENCE [LARGE SCALE GENOMIC DNA]</scope>
    <source>
        <strain evidence="3 4">2709</strain>
    </source>
</reference>
<dbReference type="Proteomes" id="UP001549320">
    <property type="component" value="Unassembled WGS sequence"/>
</dbReference>
<feature type="domain" description="AMP-binding enzyme C-terminal" evidence="2">
    <location>
        <begin position="425"/>
        <end position="500"/>
    </location>
</feature>
<sequence>MLTGDMLRRSAARFPDKPAIIFRGPEATRRVLTYRELDALANQLAHALLALGLPKGAKVSMLSRNLPEYGVVFFGTARTGLVLNNVSILYAADELAWVLNKSDTEVLIADAQFADKVAQVRGQCPRIKTVVLIASQDTPDTVRFCDFIAGQPSTAPQVPLSELDPFCMTYTGGTTGRPKGVLMNHRARDVTAHTVVVEERLTPEDVVAIVTPLFHVAALNIMFQPAVLIGATSVLVTPWSPEAFMDACEAEGITAAFMVPTQANTLATHPKFAPERLDTWTKLSFAGAPMPDWVQRELMAQLPQLKLTQIYGQSEMGVIAALPAHLLPAKLGSVGRQPYNVDMAVLRPDGTPVAVGEIGEVATRGDNVMIGYYGEPEQTEAFFKLGQGWGLSGDVATIDADGCVTLVDRAKDMLISGGENVYPKEIEDAIYGLPEVAEVAVFGVPDPKFGEVPAAYILLKPGMKLAEEQVLAQCEAKLARLKRPRLIKFVESFPKTPIGKIQKNLLKAPYWEGRKRI</sequence>
<dbReference type="Gene3D" id="3.40.50.12780">
    <property type="entry name" value="N-terminal domain of ligase-like"/>
    <property type="match status" value="1"/>
</dbReference>
<name>A0ABV2Q7W9_9BURK</name>
<dbReference type="Gene3D" id="3.30.300.30">
    <property type="match status" value="1"/>
</dbReference>
<dbReference type="InterPro" id="IPR025110">
    <property type="entry name" value="AMP-bd_C"/>
</dbReference>
<dbReference type="Pfam" id="PF00501">
    <property type="entry name" value="AMP-binding"/>
    <property type="match status" value="1"/>
</dbReference>